<keyword evidence="9" id="KW-0539">Nucleus</keyword>
<name>A0A8J2M6R1_9HEXA</name>
<comment type="similarity">
    <text evidence="4">Belongs to the TMEM43 family.</text>
</comment>
<dbReference type="GO" id="GO:0006629">
    <property type="term" value="P:lipid metabolic process"/>
    <property type="evidence" value="ECO:0007669"/>
    <property type="project" value="TreeGrafter"/>
</dbReference>
<evidence type="ECO:0000313" key="12">
    <source>
        <dbReference type="Proteomes" id="UP000708208"/>
    </source>
</evidence>
<organism evidence="11 12">
    <name type="scientific">Allacma fusca</name>
    <dbReference type="NCBI Taxonomy" id="39272"/>
    <lineage>
        <taxon>Eukaryota</taxon>
        <taxon>Metazoa</taxon>
        <taxon>Ecdysozoa</taxon>
        <taxon>Arthropoda</taxon>
        <taxon>Hexapoda</taxon>
        <taxon>Collembola</taxon>
        <taxon>Symphypleona</taxon>
        <taxon>Sminthuridae</taxon>
        <taxon>Allacma</taxon>
    </lineage>
</organism>
<feature type="transmembrane region" description="Helical" evidence="10">
    <location>
        <begin position="365"/>
        <end position="383"/>
    </location>
</feature>
<dbReference type="GO" id="GO:0071763">
    <property type="term" value="P:nuclear membrane organization"/>
    <property type="evidence" value="ECO:0007669"/>
    <property type="project" value="TreeGrafter"/>
</dbReference>
<evidence type="ECO:0000256" key="4">
    <source>
        <dbReference type="ARBA" id="ARBA00006627"/>
    </source>
</evidence>
<evidence type="ECO:0000256" key="9">
    <source>
        <dbReference type="ARBA" id="ARBA00023242"/>
    </source>
</evidence>
<comment type="subcellular location">
    <subcellularLocation>
        <location evidence="1">Endomembrane system</location>
        <topology evidence="1">Multi-pass membrane protein</topology>
    </subcellularLocation>
    <subcellularLocation>
        <location evidence="3">Endoplasmic reticulum membrane</location>
    </subcellularLocation>
    <subcellularLocation>
        <location evidence="2">Nucleus envelope</location>
    </subcellularLocation>
</comment>
<feature type="transmembrane region" description="Helical" evidence="10">
    <location>
        <begin position="323"/>
        <end position="344"/>
    </location>
</feature>
<dbReference type="EMBL" id="CAJVCH010570058">
    <property type="protein sequence ID" value="CAG7833916.1"/>
    <property type="molecule type" value="Genomic_DNA"/>
</dbReference>
<proteinExistence type="inferred from homology"/>
<keyword evidence="5 10" id="KW-0812">Transmembrane</keyword>
<dbReference type="PANTHER" id="PTHR13416">
    <property type="match status" value="1"/>
</dbReference>
<gene>
    <name evidence="11" type="ORF">AFUS01_LOCUS43479</name>
</gene>
<keyword evidence="7 10" id="KW-1133">Transmembrane helix</keyword>
<evidence type="ECO:0000256" key="6">
    <source>
        <dbReference type="ARBA" id="ARBA00022824"/>
    </source>
</evidence>
<dbReference type="PANTHER" id="PTHR13416:SF2">
    <property type="entry name" value="TRANSMEMBRANE PROTEIN 43"/>
    <property type="match status" value="1"/>
</dbReference>
<evidence type="ECO:0000256" key="5">
    <source>
        <dbReference type="ARBA" id="ARBA00022692"/>
    </source>
</evidence>
<reference evidence="11" key="1">
    <citation type="submission" date="2021-06" db="EMBL/GenBank/DDBJ databases">
        <authorList>
            <person name="Hodson N. C."/>
            <person name="Mongue J. A."/>
            <person name="Jaron S. K."/>
        </authorList>
    </citation>
    <scope>NUCLEOTIDE SEQUENCE</scope>
</reference>
<evidence type="ECO:0000256" key="2">
    <source>
        <dbReference type="ARBA" id="ARBA00004259"/>
    </source>
</evidence>
<dbReference type="InterPro" id="IPR012430">
    <property type="entry name" value="TMEM43_fam"/>
</dbReference>
<keyword evidence="6" id="KW-0256">Endoplasmic reticulum</keyword>
<evidence type="ECO:0000256" key="7">
    <source>
        <dbReference type="ARBA" id="ARBA00022989"/>
    </source>
</evidence>
<dbReference type="GO" id="GO:0005789">
    <property type="term" value="C:endoplasmic reticulum membrane"/>
    <property type="evidence" value="ECO:0007669"/>
    <property type="project" value="UniProtKB-SubCell"/>
</dbReference>
<sequence>MYRTLYPDAPGLHHAWYSKEKRNGSFALEKCQCMRFQYRYHLDWFKRIFGFIILLISLGALAWNETFLLNPCTKLITISNSRQAVESSQSYHEGMQAVTVLKSPEAILPENDGKLVYVSGYLDIFEPLQDAPYGVSIAAVKLKRRVQMYQWTETKNEQDEELPNAYSSYRHAKEWKDKLIDSSKFVIKEYQNPKQIPIESQVRLSNKVHLGKFTLGPELNEKFNNFIQFTSGERPDNQDIKMHMGLYYHSADIWNPSVGDLRIQFSFAGPADSFVSVIAKQAGHELRSYETESGNEIAFIHEGKRSHWEIFTKEHSTLTAYCWIFRSLTWIFSIFGTSMASKTFSAINRRNPIVQNLMSAGPTKFSIVCATFMCLSTIGSIWFHHKPLFGILLFTFSTSLLLYYALLGSENNFSNCKLPHRKNFLPRYLQD</sequence>
<dbReference type="Pfam" id="PF07787">
    <property type="entry name" value="TMEM43"/>
    <property type="match status" value="1"/>
</dbReference>
<evidence type="ECO:0000256" key="8">
    <source>
        <dbReference type="ARBA" id="ARBA00023136"/>
    </source>
</evidence>
<evidence type="ECO:0000313" key="11">
    <source>
        <dbReference type="EMBL" id="CAG7833916.1"/>
    </source>
</evidence>
<dbReference type="Proteomes" id="UP000708208">
    <property type="component" value="Unassembled WGS sequence"/>
</dbReference>
<evidence type="ECO:0008006" key="13">
    <source>
        <dbReference type="Google" id="ProtNLM"/>
    </source>
</evidence>
<feature type="transmembrane region" description="Helical" evidence="10">
    <location>
        <begin position="44"/>
        <end position="63"/>
    </location>
</feature>
<evidence type="ECO:0000256" key="3">
    <source>
        <dbReference type="ARBA" id="ARBA00004586"/>
    </source>
</evidence>
<evidence type="ECO:0000256" key="1">
    <source>
        <dbReference type="ARBA" id="ARBA00004127"/>
    </source>
</evidence>
<feature type="transmembrane region" description="Helical" evidence="10">
    <location>
        <begin position="389"/>
        <end position="407"/>
    </location>
</feature>
<comment type="caution">
    <text evidence="11">The sequence shown here is derived from an EMBL/GenBank/DDBJ whole genome shotgun (WGS) entry which is preliminary data.</text>
</comment>
<keyword evidence="8 10" id="KW-0472">Membrane</keyword>
<protein>
    <recommendedName>
        <fullName evidence="13">Transmembrane protein 43</fullName>
    </recommendedName>
</protein>
<dbReference type="OrthoDB" id="410725at2759"/>
<keyword evidence="12" id="KW-1185">Reference proteome</keyword>
<dbReference type="GO" id="GO:0005637">
    <property type="term" value="C:nuclear inner membrane"/>
    <property type="evidence" value="ECO:0007669"/>
    <property type="project" value="TreeGrafter"/>
</dbReference>
<evidence type="ECO:0000256" key="10">
    <source>
        <dbReference type="SAM" id="Phobius"/>
    </source>
</evidence>
<dbReference type="AlphaFoldDB" id="A0A8J2M6R1"/>
<accession>A0A8J2M6R1</accession>